<evidence type="ECO:0000256" key="7">
    <source>
        <dbReference type="SAM" id="MobiDB-lite"/>
    </source>
</evidence>
<dbReference type="PANTHER" id="PTHR28071:SF1">
    <property type="entry name" value="REDOX PROTEIN FMP46, MITOCHONDRIAL-RELATED"/>
    <property type="match status" value="1"/>
</dbReference>
<organism evidence="8 9">
    <name type="scientific">Colletotrichum tanaceti</name>
    <dbReference type="NCBI Taxonomy" id="1306861"/>
    <lineage>
        <taxon>Eukaryota</taxon>
        <taxon>Fungi</taxon>
        <taxon>Dikarya</taxon>
        <taxon>Ascomycota</taxon>
        <taxon>Pezizomycotina</taxon>
        <taxon>Sordariomycetes</taxon>
        <taxon>Hypocreomycetidae</taxon>
        <taxon>Glomerellales</taxon>
        <taxon>Glomerellaceae</taxon>
        <taxon>Colletotrichum</taxon>
        <taxon>Colletotrichum destructivum species complex</taxon>
    </lineage>
</organism>
<dbReference type="GO" id="GO:0005739">
    <property type="term" value="C:mitochondrion"/>
    <property type="evidence" value="ECO:0007669"/>
    <property type="project" value="UniProtKB-SubCell"/>
</dbReference>
<keyword evidence="5" id="KW-0560">Oxidoreductase</keyword>
<comment type="similarity">
    <text evidence="3">Belongs to the FMP46 family.</text>
</comment>
<dbReference type="Pfam" id="PF07955">
    <property type="entry name" value="DUF1687"/>
    <property type="match status" value="1"/>
</dbReference>
<evidence type="ECO:0000313" key="8">
    <source>
        <dbReference type="EMBL" id="TKW51925.1"/>
    </source>
</evidence>
<comment type="caution">
    <text evidence="8">The sequence shown here is derived from an EMBL/GenBank/DDBJ whole genome shotgun (WGS) entry which is preliminary data.</text>
</comment>
<dbReference type="EMBL" id="PJEX01000274">
    <property type="protein sequence ID" value="TKW51925.1"/>
    <property type="molecule type" value="Genomic_DNA"/>
</dbReference>
<reference evidence="8 9" key="1">
    <citation type="journal article" date="2019" name="PLoS ONE">
        <title>Comparative genome analysis indicates high evolutionary potential of pathogenicity genes in Colletotrichum tanaceti.</title>
        <authorList>
            <person name="Lelwala R.V."/>
            <person name="Korhonen P.K."/>
            <person name="Young N.D."/>
            <person name="Scott J.B."/>
            <person name="Ades P.A."/>
            <person name="Gasser R.B."/>
            <person name="Taylor P.W.J."/>
        </authorList>
    </citation>
    <scope>NUCLEOTIDE SEQUENCE [LARGE SCALE GENOMIC DNA]</scope>
    <source>
        <strain evidence="8">BRIP57314</strain>
    </source>
</reference>
<proteinExistence type="inferred from homology"/>
<accession>A0A4U6X932</accession>
<dbReference type="InterPro" id="IPR012882">
    <property type="entry name" value="Fmp46"/>
</dbReference>
<evidence type="ECO:0000313" key="9">
    <source>
        <dbReference type="Proteomes" id="UP000310108"/>
    </source>
</evidence>
<protein>
    <submittedName>
        <fullName evidence="8">Putative redox protein fmp46, mitochondrial</fullName>
    </submittedName>
</protein>
<evidence type="ECO:0000256" key="2">
    <source>
        <dbReference type="ARBA" id="ARBA00004173"/>
    </source>
</evidence>
<keyword evidence="4" id="KW-0809">Transit peptide</keyword>
<sequence>MFRFHKTLDIVTLFHKAGSPASVRAANILKQVSANAAAGATEDQASDHSVQTNPQKSRAEFELNITEEPPTADQVKTILEYVGKNRISSIVKGASTEQEALRKFQQNSESFQRPVTVDWNNGKAVVGDSESEILKMLNALNSEKS</sequence>
<comment type="function">
    <text evidence="1">Putative mitochondrial redox protein which could be involved in the reduction of small toxic molecules.</text>
</comment>
<evidence type="ECO:0000256" key="1">
    <source>
        <dbReference type="ARBA" id="ARBA00002963"/>
    </source>
</evidence>
<gene>
    <name evidence="8" type="primary">fmp46</name>
    <name evidence="8" type="ORF">CTA1_2949</name>
</gene>
<dbReference type="AlphaFoldDB" id="A0A4U6X932"/>
<dbReference type="Gene3D" id="3.40.30.10">
    <property type="entry name" value="Glutaredoxin"/>
    <property type="match status" value="1"/>
</dbReference>
<dbReference type="SUPFAM" id="SSF52833">
    <property type="entry name" value="Thioredoxin-like"/>
    <property type="match status" value="1"/>
</dbReference>
<comment type="subcellular location">
    <subcellularLocation>
        <location evidence="2">Mitochondrion</location>
    </subcellularLocation>
</comment>
<name>A0A4U6X932_9PEZI</name>
<feature type="region of interest" description="Disordered" evidence="7">
    <location>
        <begin position="37"/>
        <end position="57"/>
    </location>
</feature>
<evidence type="ECO:0000256" key="5">
    <source>
        <dbReference type="ARBA" id="ARBA00023002"/>
    </source>
</evidence>
<dbReference type="Proteomes" id="UP000310108">
    <property type="component" value="Unassembled WGS sequence"/>
</dbReference>
<evidence type="ECO:0000256" key="4">
    <source>
        <dbReference type="ARBA" id="ARBA00022946"/>
    </source>
</evidence>
<keyword evidence="6" id="KW-0496">Mitochondrion</keyword>
<dbReference type="PANTHER" id="PTHR28071">
    <property type="entry name" value="REDOX PROTEIN FMP46, MITOCHONDRIAL-RELATED"/>
    <property type="match status" value="1"/>
</dbReference>
<evidence type="ECO:0000256" key="3">
    <source>
        <dbReference type="ARBA" id="ARBA00009734"/>
    </source>
</evidence>
<feature type="compositionally biased region" description="Polar residues" evidence="7">
    <location>
        <begin position="47"/>
        <end position="56"/>
    </location>
</feature>
<keyword evidence="9" id="KW-1185">Reference proteome</keyword>
<dbReference type="InterPro" id="IPR036249">
    <property type="entry name" value="Thioredoxin-like_sf"/>
</dbReference>
<evidence type="ECO:0000256" key="6">
    <source>
        <dbReference type="ARBA" id="ARBA00023128"/>
    </source>
</evidence>
<dbReference type="GO" id="GO:0016491">
    <property type="term" value="F:oxidoreductase activity"/>
    <property type="evidence" value="ECO:0007669"/>
    <property type="project" value="UniProtKB-KW"/>
</dbReference>